<dbReference type="RefSeq" id="WP_013182026.1">
    <property type="nucleotide sequence ID" value="NC_014225.1"/>
</dbReference>
<sequence length="105" mass="12746">MLPKPRFLKSLEEIFIHSWWVILFSLLCYTWLEHENRQQRVAFHELTQQLMELKNHQIEASKQRIYLLNQINSQSDPAWVELTLIKILGLIPENQKKIYFSHENE</sequence>
<dbReference type="EMBL" id="CP001928">
    <property type="protein sequence ID" value="ADI38312.1"/>
    <property type="molecule type" value="Genomic_DNA"/>
</dbReference>
<keyword evidence="1" id="KW-0472">Membrane</keyword>
<accession>D6YW01</accession>
<name>D6YW01_WADCW</name>
<reference evidence="2 3" key="1">
    <citation type="journal article" date="2010" name="PLoS ONE">
        <title>The Waddlia genome: a window into chlamydial biology.</title>
        <authorList>
            <person name="Bertelli C."/>
            <person name="Collyn F."/>
            <person name="Croxatto A."/>
            <person name="Ruckert C."/>
            <person name="Polkinghorne A."/>
            <person name="Kebbi-Beghdadi C."/>
            <person name="Goesmann A."/>
            <person name="Vaughan L."/>
            <person name="Greub G."/>
        </authorList>
    </citation>
    <scope>NUCLEOTIDE SEQUENCE [LARGE SCALE GENOMIC DNA]</scope>
    <source>
        <strain evidence="3">ATCC VR-1470 / WSU 86-1044</strain>
    </source>
</reference>
<evidence type="ECO:0000313" key="3">
    <source>
        <dbReference type="Proteomes" id="UP000001505"/>
    </source>
</evidence>
<organism evidence="2 3">
    <name type="scientific">Waddlia chondrophila (strain ATCC VR-1470 / WSU 86-1044)</name>
    <dbReference type="NCBI Taxonomy" id="716544"/>
    <lineage>
        <taxon>Bacteria</taxon>
        <taxon>Pseudomonadati</taxon>
        <taxon>Chlamydiota</taxon>
        <taxon>Chlamydiia</taxon>
        <taxon>Parachlamydiales</taxon>
        <taxon>Waddliaceae</taxon>
        <taxon>Waddlia</taxon>
    </lineage>
</organism>
<protein>
    <submittedName>
        <fullName evidence="2">Uncharacterized protein</fullName>
    </submittedName>
</protein>
<dbReference type="OrthoDB" id="21748at2"/>
<feature type="transmembrane region" description="Helical" evidence="1">
    <location>
        <begin position="14"/>
        <end position="32"/>
    </location>
</feature>
<dbReference type="STRING" id="716544.wcw_0951"/>
<dbReference type="HOGENOM" id="CLU_147231_0_0_0"/>
<dbReference type="Proteomes" id="UP000001505">
    <property type="component" value="Chromosome"/>
</dbReference>
<evidence type="ECO:0000256" key="1">
    <source>
        <dbReference type="SAM" id="Phobius"/>
    </source>
</evidence>
<keyword evidence="3" id="KW-1185">Reference proteome</keyword>
<keyword evidence="1" id="KW-0812">Transmembrane</keyword>
<gene>
    <name evidence="2" type="ordered locus">wcw_0951</name>
</gene>
<proteinExistence type="predicted"/>
<dbReference type="KEGG" id="wch:wcw_0951"/>
<dbReference type="AlphaFoldDB" id="D6YW01"/>
<keyword evidence="1" id="KW-1133">Transmembrane helix</keyword>
<evidence type="ECO:0000313" key="2">
    <source>
        <dbReference type="EMBL" id="ADI38312.1"/>
    </source>
</evidence>